<sequence>MAAGAMALPDLSKANNPAPLPEQNDSEQYWRDIRAQFPLKRELVYLNNGTLGPSPYTVLRTVEQHMLYVEESAFHGSGEQELCTALARFVHCRESEITLTHNVTEGINIVCWGLDLKAGDEVIITDNEHAGSASPWLNRARLSGIKLVVVKLGRTAEEMIGNIRNEVTRKTKVLSIPHIPCTNGQILPIKEICRFARERNIFTLIDGAHPPGMLPVNIEQLDCDAYASCGHKWLLGPKGTGFLYVNEKSRDHVQAYYGGAGVDAGWDLLSAPPLLNGYASDGHRFYYGSQNMSLYKGLISAIQFQEAIGKERIEQRIKSLAKYLQEQLLLLGPDMDMLTPEESASRGAQIAFRLRNIDLQHFNNYCRERKIVTRFVPENNICCLRVSCHIYNSFEEIDQFLLMLDQYVHARS</sequence>
<dbReference type="GO" id="GO:0008483">
    <property type="term" value="F:transaminase activity"/>
    <property type="evidence" value="ECO:0007669"/>
    <property type="project" value="UniProtKB-KW"/>
</dbReference>
<comment type="cofactor">
    <cofactor evidence="1 4">
        <name>pyridoxal 5'-phosphate</name>
        <dbReference type="ChEBI" id="CHEBI:597326"/>
    </cofactor>
</comment>
<gene>
    <name evidence="7" type="ORF">GCM10023092_08230</name>
</gene>
<evidence type="ECO:0000256" key="4">
    <source>
        <dbReference type="RuleBase" id="RU004504"/>
    </source>
</evidence>
<keyword evidence="2" id="KW-0663">Pyridoxal phosphate</keyword>
<evidence type="ECO:0000256" key="1">
    <source>
        <dbReference type="ARBA" id="ARBA00001933"/>
    </source>
</evidence>
<keyword evidence="8" id="KW-1185">Reference proteome</keyword>
<dbReference type="EMBL" id="BAABEZ010000004">
    <property type="protein sequence ID" value="GAA4451124.1"/>
    <property type="molecule type" value="Genomic_DNA"/>
</dbReference>
<dbReference type="PANTHER" id="PTHR43586:SF4">
    <property type="entry name" value="ISOPENICILLIN N EPIMERASE"/>
    <property type="match status" value="1"/>
</dbReference>
<evidence type="ECO:0000313" key="7">
    <source>
        <dbReference type="EMBL" id="GAA4451124.1"/>
    </source>
</evidence>
<dbReference type="SUPFAM" id="SSF53383">
    <property type="entry name" value="PLP-dependent transferases"/>
    <property type="match status" value="1"/>
</dbReference>
<dbReference type="Gene3D" id="3.90.1150.10">
    <property type="entry name" value="Aspartate Aminotransferase, domain 1"/>
    <property type="match status" value="1"/>
</dbReference>
<comment type="caution">
    <text evidence="7">The sequence shown here is derived from an EMBL/GenBank/DDBJ whole genome shotgun (WGS) entry which is preliminary data.</text>
</comment>
<keyword evidence="7" id="KW-0808">Transferase</keyword>
<dbReference type="PROSITE" id="PS00595">
    <property type="entry name" value="AA_TRANSFER_CLASS_5"/>
    <property type="match status" value="1"/>
</dbReference>
<name>A0ABP8MID7_9BACT</name>
<protein>
    <submittedName>
        <fullName evidence="7">Aminotransferase class V-fold PLP-dependent enzyme</fullName>
    </submittedName>
</protein>
<feature type="domain" description="Aminotransferase class V" evidence="6">
    <location>
        <begin position="85"/>
        <end position="400"/>
    </location>
</feature>
<dbReference type="InterPro" id="IPR015421">
    <property type="entry name" value="PyrdxlP-dep_Trfase_major"/>
</dbReference>
<keyword evidence="7" id="KW-0032">Aminotransferase</keyword>
<dbReference type="InterPro" id="IPR020578">
    <property type="entry name" value="Aminotrans_V_PyrdxlP_BS"/>
</dbReference>
<feature type="region of interest" description="Disordered" evidence="5">
    <location>
        <begin position="1"/>
        <end position="27"/>
    </location>
</feature>
<dbReference type="Pfam" id="PF00266">
    <property type="entry name" value="Aminotran_5"/>
    <property type="match status" value="1"/>
</dbReference>
<evidence type="ECO:0000256" key="3">
    <source>
        <dbReference type="RuleBase" id="RU004075"/>
    </source>
</evidence>
<dbReference type="InterPro" id="IPR015424">
    <property type="entry name" value="PyrdxlP-dep_Trfase"/>
</dbReference>
<evidence type="ECO:0000259" key="6">
    <source>
        <dbReference type="Pfam" id="PF00266"/>
    </source>
</evidence>
<dbReference type="Gene3D" id="3.40.640.10">
    <property type="entry name" value="Type I PLP-dependent aspartate aminotransferase-like (Major domain)"/>
    <property type="match status" value="1"/>
</dbReference>
<proteinExistence type="inferred from homology"/>
<evidence type="ECO:0000256" key="2">
    <source>
        <dbReference type="ARBA" id="ARBA00022898"/>
    </source>
</evidence>
<dbReference type="InterPro" id="IPR015422">
    <property type="entry name" value="PyrdxlP-dep_Trfase_small"/>
</dbReference>
<evidence type="ECO:0000256" key="5">
    <source>
        <dbReference type="SAM" id="MobiDB-lite"/>
    </source>
</evidence>
<reference evidence="8" key="1">
    <citation type="journal article" date="2019" name="Int. J. Syst. Evol. Microbiol.">
        <title>The Global Catalogue of Microorganisms (GCM) 10K type strain sequencing project: providing services to taxonomists for standard genome sequencing and annotation.</title>
        <authorList>
            <consortium name="The Broad Institute Genomics Platform"/>
            <consortium name="The Broad Institute Genome Sequencing Center for Infectious Disease"/>
            <person name="Wu L."/>
            <person name="Ma J."/>
        </authorList>
    </citation>
    <scope>NUCLEOTIDE SEQUENCE [LARGE SCALE GENOMIC DNA]</scope>
    <source>
        <strain evidence="8">JCM 31921</strain>
    </source>
</reference>
<dbReference type="PANTHER" id="PTHR43586">
    <property type="entry name" value="CYSTEINE DESULFURASE"/>
    <property type="match status" value="1"/>
</dbReference>
<dbReference type="InterPro" id="IPR000192">
    <property type="entry name" value="Aminotrans_V_dom"/>
</dbReference>
<organism evidence="7 8">
    <name type="scientific">Rurimicrobium arvi</name>
    <dbReference type="NCBI Taxonomy" id="2049916"/>
    <lineage>
        <taxon>Bacteria</taxon>
        <taxon>Pseudomonadati</taxon>
        <taxon>Bacteroidota</taxon>
        <taxon>Chitinophagia</taxon>
        <taxon>Chitinophagales</taxon>
        <taxon>Chitinophagaceae</taxon>
        <taxon>Rurimicrobium</taxon>
    </lineage>
</organism>
<evidence type="ECO:0000313" key="8">
    <source>
        <dbReference type="Proteomes" id="UP001501410"/>
    </source>
</evidence>
<dbReference type="Proteomes" id="UP001501410">
    <property type="component" value="Unassembled WGS sequence"/>
</dbReference>
<accession>A0ABP8MID7</accession>
<comment type="similarity">
    <text evidence="3">Belongs to the class-V pyridoxal-phosphate-dependent aminotransferase family.</text>
</comment>